<evidence type="ECO:0000313" key="10">
    <source>
        <dbReference type="Ensembl" id="ENSHCOP00000006070.1"/>
    </source>
</evidence>
<reference evidence="10" key="2">
    <citation type="submission" date="2025-09" db="UniProtKB">
        <authorList>
            <consortium name="Ensembl"/>
        </authorList>
    </citation>
    <scope>IDENTIFICATION</scope>
</reference>
<evidence type="ECO:0000259" key="9">
    <source>
        <dbReference type="PROSITE" id="PS51534"/>
    </source>
</evidence>
<dbReference type="GO" id="GO:0030368">
    <property type="term" value="F:interleukin-17 receptor activity"/>
    <property type="evidence" value="ECO:0007669"/>
    <property type="project" value="InterPro"/>
</dbReference>
<dbReference type="Proteomes" id="UP000264820">
    <property type="component" value="Unplaced"/>
</dbReference>
<keyword evidence="2" id="KW-1003">Cell membrane</keyword>
<evidence type="ECO:0000256" key="5">
    <source>
        <dbReference type="ARBA" id="ARBA00022989"/>
    </source>
</evidence>
<sequence length="398" mass="44780">RPQDCTIDCIRQCIPWPCLQLLGDEDPSICQHYVQAPTDVQVEFVPNLDPNSDTVVVSWKPSQYIAFLRGFQVTMQPLTGSAASCQLFLFRRNLTLSASHAEKQVYKSDPFPGLPLGSHYAITVMAVPVPERWERFYRSKIFTTRWYPKHVEVQQRGTVITVTFNLAPLSLGIKTYFTICSANGKTTYTEIAPEVKAQEEVMILSEKCKNPPRLLICYSSNDGPAHVNAVMKLGAFMQQHMATQVCLDLWDSLRMAEEGTLEWFCHRMQESDFVLVICSKGLCRKGGSSEQDLLGSELMVSLIGAEVGRAKSDGRDLSKYMAAIFNYSEEADIPTELGLVFRYRLTADLLLLFSQLHQVRLHTPGRYVKINNISEQDFAMSPSGRALQQAISDSEKAM</sequence>
<accession>A0A3Q2XN12</accession>
<keyword evidence="8" id="KW-0325">Glycoprotein</keyword>
<dbReference type="OMA" id="SMAWHCR"/>
<feature type="domain" description="SEFIR" evidence="9">
    <location>
        <begin position="211"/>
        <end position="354"/>
    </location>
</feature>
<dbReference type="Gene3D" id="2.60.40.2160">
    <property type="entry name" value="Interleukin-17 receptor A/B, fibronectin-III-like domain 1"/>
    <property type="match status" value="1"/>
</dbReference>
<dbReference type="PANTHER" id="PTHR15583">
    <property type="entry name" value="INTERLEUKIN-17 RECEPTOR"/>
    <property type="match status" value="1"/>
</dbReference>
<reference evidence="10" key="1">
    <citation type="submission" date="2025-08" db="UniProtKB">
        <authorList>
            <consortium name="Ensembl"/>
        </authorList>
    </citation>
    <scope>IDENTIFICATION</scope>
</reference>
<organism evidence="10 11">
    <name type="scientific">Hippocampus comes</name>
    <name type="common">Tiger tail seahorse</name>
    <dbReference type="NCBI Taxonomy" id="109280"/>
    <lineage>
        <taxon>Eukaryota</taxon>
        <taxon>Metazoa</taxon>
        <taxon>Chordata</taxon>
        <taxon>Craniata</taxon>
        <taxon>Vertebrata</taxon>
        <taxon>Euteleostomi</taxon>
        <taxon>Actinopterygii</taxon>
        <taxon>Neopterygii</taxon>
        <taxon>Teleostei</taxon>
        <taxon>Neoteleostei</taxon>
        <taxon>Acanthomorphata</taxon>
        <taxon>Syngnathiaria</taxon>
        <taxon>Syngnathiformes</taxon>
        <taxon>Syngnathoidei</taxon>
        <taxon>Syngnathidae</taxon>
        <taxon>Hippocampus</taxon>
    </lineage>
</organism>
<keyword evidence="3" id="KW-0812">Transmembrane</keyword>
<protein>
    <submittedName>
        <fullName evidence="10">Si:ch211-207e14.4</fullName>
    </submittedName>
</protein>
<dbReference type="PANTHER" id="PTHR15583:SF17">
    <property type="entry name" value="INTERLEUKIN-17 RECEPTOR D ISOFORM X1"/>
    <property type="match status" value="1"/>
</dbReference>
<evidence type="ECO:0000256" key="4">
    <source>
        <dbReference type="ARBA" id="ARBA00022729"/>
    </source>
</evidence>
<evidence type="ECO:0000313" key="11">
    <source>
        <dbReference type="Proteomes" id="UP000264820"/>
    </source>
</evidence>
<comment type="subcellular location">
    <subcellularLocation>
        <location evidence="1">Cell membrane</location>
        <topology evidence="1">Single-pass type I membrane protein</topology>
    </subcellularLocation>
</comment>
<evidence type="ECO:0000256" key="2">
    <source>
        <dbReference type="ARBA" id="ARBA00022475"/>
    </source>
</evidence>
<proteinExistence type="predicted"/>
<dbReference type="Ensembl" id="ENSHCOT00000004300.1">
    <property type="protein sequence ID" value="ENSHCOP00000006070.1"/>
    <property type="gene ID" value="ENSHCOG00000007795.1"/>
</dbReference>
<dbReference type="InterPro" id="IPR038683">
    <property type="entry name" value="IL17RA/B_FnIII-like_1_sf"/>
</dbReference>
<dbReference type="AlphaFoldDB" id="A0A3Q2XN12"/>
<dbReference type="InterPro" id="IPR031951">
    <property type="entry name" value="IL17R_D_N"/>
</dbReference>
<keyword evidence="7" id="KW-0675">Receptor</keyword>
<evidence type="ECO:0000256" key="8">
    <source>
        <dbReference type="ARBA" id="ARBA00023180"/>
    </source>
</evidence>
<keyword evidence="11" id="KW-1185">Reference proteome</keyword>
<evidence type="ECO:0000256" key="7">
    <source>
        <dbReference type="ARBA" id="ARBA00023170"/>
    </source>
</evidence>
<dbReference type="GO" id="GO:0005886">
    <property type="term" value="C:plasma membrane"/>
    <property type="evidence" value="ECO:0007669"/>
    <property type="project" value="UniProtKB-SubCell"/>
</dbReference>
<evidence type="ECO:0000256" key="3">
    <source>
        <dbReference type="ARBA" id="ARBA00022692"/>
    </source>
</evidence>
<dbReference type="Gene3D" id="3.40.50.11530">
    <property type="match status" value="1"/>
</dbReference>
<keyword evidence="4" id="KW-0732">Signal</keyword>
<keyword evidence="6" id="KW-0472">Membrane</keyword>
<dbReference type="Pfam" id="PF16742">
    <property type="entry name" value="IL17R_D_N"/>
    <property type="match status" value="1"/>
</dbReference>
<keyword evidence="5" id="KW-1133">Transmembrane helix</keyword>
<dbReference type="InterPro" id="IPR039465">
    <property type="entry name" value="IL-17_rcpt-like"/>
</dbReference>
<dbReference type="Pfam" id="PF08357">
    <property type="entry name" value="SEFIR"/>
    <property type="match status" value="1"/>
</dbReference>
<dbReference type="GeneTree" id="ENSGT00940000156669"/>
<dbReference type="InterPro" id="IPR013568">
    <property type="entry name" value="SEFIR_dom"/>
</dbReference>
<dbReference type="PROSITE" id="PS51534">
    <property type="entry name" value="SEFIR"/>
    <property type="match status" value="1"/>
</dbReference>
<evidence type="ECO:0000256" key="6">
    <source>
        <dbReference type="ARBA" id="ARBA00023136"/>
    </source>
</evidence>
<name>A0A3Q2XN12_HIPCM</name>
<dbReference type="STRING" id="109280.ENSHCOP00000006070"/>
<evidence type="ECO:0000256" key="1">
    <source>
        <dbReference type="ARBA" id="ARBA00004251"/>
    </source>
</evidence>